<dbReference type="PANTHER" id="PTHR20932">
    <property type="entry name" value="LYSM AND PUTATIVE PEPTIDOGLYCAN-BINDING DOMAIN-CONTAINING PROTEIN"/>
    <property type="match status" value="1"/>
</dbReference>
<gene>
    <name evidence="3" type="ORF">JAAARDRAFT_59756</name>
</gene>
<protein>
    <submittedName>
        <fullName evidence="3">Carbohydrate-binding module family 50 protein</fullName>
    </submittedName>
</protein>
<dbReference type="OrthoDB" id="2107166at2759"/>
<feature type="region of interest" description="Disordered" evidence="1">
    <location>
        <begin position="393"/>
        <end position="429"/>
    </location>
</feature>
<dbReference type="HOGENOM" id="CLU_036221_0_0_1"/>
<dbReference type="AlphaFoldDB" id="A0A067PLT0"/>
<evidence type="ECO:0000313" key="3">
    <source>
        <dbReference type="EMBL" id="KDQ55789.1"/>
    </source>
</evidence>
<dbReference type="CDD" id="cd00118">
    <property type="entry name" value="LysM"/>
    <property type="match status" value="1"/>
</dbReference>
<feature type="compositionally biased region" description="Polar residues" evidence="1">
    <location>
        <begin position="333"/>
        <end position="349"/>
    </location>
</feature>
<feature type="compositionally biased region" description="Polar residues" evidence="1">
    <location>
        <begin position="93"/>
        <end position="118"/>
    </location>
</feature>
<accession>A0A067PLT0</accession>
<dbReference type="SMART" id="SM00257">
    <property type="entry name" value="LysM"/>
    <property type="match status" value="1"/>
</dbReference>
<feature type="region of interest" description="Disordered" evidence="1">
    <location>
        <begin position="229"/>
        <end position="251"/>
    </location>
</feature>
<organism evidence="3 4">
    <name type="scientific">Jaapia argillacea MUCL 33604</name>
    <dbReference type="NCBI Taxonomy" id="933084"/>
    <lineage>
        <taxon>Eukaryota</taxon>
        <taxon>Fungi</taxon>
        <taxon>Dikarya</taxon>
        <taxon>Basidiomycota</taxon>
        <taxon>Agaricomycotina</taxon>
        <taxon>Agaricomycetes</taxon>
        <taxon>Agaricomycetidae</taxon>
        <taxon>Jaapiales</taxon>
        <taxon>Jaapiaceae</taxon>
        <taxon>Jaapia</taxon>
    </lineage>
</organism>
<feature type="compositionally biased region" description="Low complexity" evidence="1">
    <location>
        <begin position="267"/>
        <end position="290"/>
    </location>
</feature>
<feature type="region of interest" description="Disordered" evidence="1">
    <location>
        <begin position="1"/>
        <end position="118"/>
    </location>
</feature>
<feature type="region of interest" description="Disordered" evidence="1">
    <location>
        <begin position="309"/>
        <end position="349"/>
    </location>
</feature>
<dbReference type="PANTHER" id="PTHR20932:SF8">
    <property type="entry name" value="LD22649P"/>
    <property type="match status" value="1"/>
</dbReference>
<dbReference type="EMBL" id="KL197724">
    <property type="protein sequence ID" value="KDQ55789.1"/>
    <property type="molecule type" value="Genomic_DNA"/>
</dbReference>
<feature type="domain" description="LysM" evidence="2">
    <location>
        <begin position="128"/>
        <end position="172"/>
    </location>
</feature>
<dbReference type="InterPro" id="IPR036779">
    <property type="entry name" value="LysM_dom_sf"/>
</dbReference>
<proteinExistence type="predicted"/>
<keyword evidence="4" id="KW-1185">Reference proteome</keyword>
<dbReference type="PROSITE" id="PS51782">
    <property type="entry name" value="LYSM"/>
    <property type="match status" value="1"/>
</dbReference>
<dbReference type="Gene3D" id="3.10.350.10">
    <property type="entry name" value="LysM domain"/>
    <property type="match status" value="1"/>
</dbReference>
<dbReference type="Pfam" id="PF01476">
    <property type="entry name" value="LysM"/>
    <property type="match status" value="1"/>
</dbReference>
<dbReference type="Proteomes" id="UP000027265">
    <property type="component" value="Unassembled WGS sequence"/>
</dbReference>
<dbReference type="InterPro" id="IPR045030">
    <property type="entry name" value="LYSM1-4"/>
</dbReference>
<dbReference type="InterPro" id="IPR018392">
    <property type="entry name" value="LysM"/>
</dbReference>
<name>A0A067PLT0_9AGAM</name>
<dbReference type="SUPFAM" id="SSF54106">
    <property type="entry name" value="LysM domain"/>
    <property type="match status" value="1"/>
</dbReference>
<evidence type="ECO:0000313" key="4">
    <source>
        <dbReference type="Proteomes" id="UP000027265"/>
    </source>
</evidence>
<feature type="region of interest" description="Disordered" evidence="1">
    <location>
        <begin position="267"/>
        <end position="292"/>
    </location>
</feature>
<dbReference type="InParanoid" id="A0A067PLT0"/>
<evidence type="ECO:0000259" key="2">
    <source>
        <dbReference type="PROSITE" id="PS51782"/>
    </source>
</evidence>
<sequence>MDNLIDLDDDVLHNPFADSSPGESSSRERRPIHARRRHASQDDVAIPSRRKSHSRSHTVANSDTSYHPLRGANLRQHGDTATRPHLMRMLSDGGQTPDDSSSEASTSQNDASRASSSVDLEGDEKLVIVHPVRLGDSLAGVALRYCTSIAALRRANHLWASDSIHLRKELYIPVDRSRPKDAPLLVETEEDASSQIERRSSAFRDLTLRRVPVSELSFFPPSTHFSESQADFVSSSQSGQHPASTKPEHKKKYATVGRFGLGSTAIPITSFTTPSSPASRSPPRFSQSPSLTSLFTATRETLDRFTRLSLESNATSTTTSGEGEQEHELEEVNMSSTRPISPHSMGTSASLDRSGFVLSELGKSLSSKRPPLPYMDEFLMVPPKSVVRTAQLEPSPVMQVPGVRSSSKNQLRHVSSSRSDLGAMDDSVR</sequence>
<feature type="compositionally biased region" description="Polar residues" evidence="1">
    <location>
        <begin position="229"/>
        <end position="243"/>
    </location>
</feature>
<dbReference type="STRING" id="933084.A0A067PLT0"/>
<evidence type="ECO:0000256" key="1">
    <source>
        <dbReference type="SAM" id="MobiDB-lite"/>
    </source>
</evidence>
<reference evidence="4" key="1">
    <citation type="journal article" date="2014" name="Proc. Natl. Acad. Sci. U.S.A.">
        <title>Extensive sampling of basidiomycete genomes demonstrates inadequacy of the white-rot/brown-rot paradigm for wood decay fungi.</title>
        <authorList>
            <person name="Riley R."/>
            <person name="Salamov A.A."/>
            <person name="Brown D.W."/>
            <person name="Nagy L.G."/>
            <person name="Floudas D."/>
            <person name="Held B.W."/>
            <person name="Levasseur A."/>
            <person name="Lombard V."/>
            <person name="Morin E."/>
            <person name="Otillar R."/>
            <person name="Lindquist E.A."/>
            <person name="Sun H."/>
            <person name="LaButti K.M."/>
            <person name="Schmutz J."/>
            <person name="Jabbour D."/>
            <person name="Luo H."/>
            <person name="Baker S.E."/>
            <person name="Pisabarro A.G."/>
            <person name="Walton J.D."/>
            <person name="Blanchette R.A."/>
            <person name="Henrissat B."/>
            <person name="Martin F."/>
            <person name="Cullen D."/>
            <person name="Hibbett D.S."/>
            <person name="Grigoriev I.V."/>
        </authorList>
    </citation>
    <scope>NUCLEOTIDE SEQUENCE [LARGE SCALE GENOMIC DNA]</scope>
    <source>
        <strain evidence="4">MUCL 33604</strain>
    </source>
</reference>
<feature type="compositionally biased region" description="Polar residues" evidence="1">
    <location>
        <begin position="404"/>
        <end position="419"/>
    </location>
</feature>